<reference evidence="3 4" key="1">
    <citation type="submission" date="2016-03" db="EMBL/GenBank/DDBJ databases">
        <authorList>
            <person name="Ploux O."/>
        </authorList>
    </citation>
    <scope>NUCLEOTIDE SEQUENCE [LARGE SCALE GENOMIC DNA]</scope>
    <source>
        <strain evidence="3 4">URUG2</strain>
    </source>
</reference>
<dbReference type="GeneID" id="35601884"/>
<dbReference type="EMBL" id="FJUY01000010">
    <property type="protein sequence ID" value="CZT20895.1"/>
    <property type="molecule type" value="Genomic_DNA"/>
</dbReference>
<dbReference type="OrthoDB" id="3632610at2759"/>
<evidence type="ECO:0000259" key="2">
    <source>
        <dbReference type="Pfam" id="PF06985"/>
    </source>
</evidence>
<accession>A0A2D3V2F6</accession>
<feature type="region of interest" description="Disordered" evidence="1">
    <location>
        <begin position="93"/>
        <end position="112"/>
    </location>
</feature>
<feature type="domain" description="Heterokaryon incompatibility" evidence="2">
    <location>
        <begin position="122"/>
        <end position="303"/>
    </location>
</feature>
<dbReference type="InterPro" id="IPR010730">
    <property type="entry name" value="HET"/>
</dbReference>
<feature type="region of interest" description="Disordered" evidence="1">
    <location>
        <begin position="1"/>
        <end position="22"/>
    </location>
</feature>
<dbReference type="Proteomes" id="UP000225277">
    <property type="component" value="Unassembled WGS sequence"/>
</dbReference>
<keyword evidence="4" id="KW-1185">Reference proteome</keyword>
<organism evidence="3 4">
    <name type="scientific">Ramularia collo-cygni</name>
    <dbReference type="NCBI Taxonomy" id="112498"/>
    <lineage>
        <taxon>Eukaryota</taxon>
        <taxon>Fungi</taxon>
        <taxon>Dikarya</taxon>
        <taxon>Ascomycota</taxon>
        <taxon>Pezizomycotina</taxon>
        <taxon>Dothideomycetes</taxon>
        <taxon>Dothideomycetidae</taxon>
        <taxon>Mycosphaerellales</taxon>
        <taxon>Mycosphaerellaceae</taxon>
        <taxon>Ramularia</taxon>
    </lineage>
</organism>
<evidence type="ECO:0000313" key="3">
    <source>
        <dbReference type="EMBL" id="CZT20895.1"/>
    </source>
</evidence>
<dbReference type="Pfam" id="PF06985">
    <property type="entry name" value="HET"/>
    <property type="match status" value="1"/>
</dbReference>
<sequence length="453" mass="51835">MADAKAGRIPKSKVGKPWLADQKKASKQGAKIPLEAFLNITDHPEETGGGVTIVLSDDDDDDDSEFKVGSSAAGRKLRRGLKKISRKTKRMFESPFKRQQQAPRPQPQRRTELGPKFIWGNYVALSYEWGEGPSDQQISITNCSASGERGPEASFYVRQNLYAALRRLRLMPQFVKGCRLWADFICINQKDIDERDAQMEIMSSIYQRAGNVLVWLGEGNETLYKALDDVQFFSTLYRTEFQEAYDDVDQRLAFIWRNSAAVKMKMILSSLIDWSHNTEPLYSDLLDAFFSLRYWRRLWMIQELVTGTADMALVLGDRVTEWRYIRDAVFIFAAIRDAFAGAMSSDVQDNIVHIAKIAQLERETHRKFIQPPLDMDSLLQMTTHFHNSPTSGPQRGDVLWQAFKLISYAKCFDPKDRVFGILALPCLPDLRIEHDSKKSIVKVYEEFAVACMN</sequence>
<proteinExistence type="predicted"/>
<dbReference type="PANTHER" id="PTHR24148:SF73">
    <property type="entry name" value="HET DOMAIN PROTEIN (AFU_ORTHOLOGUE AFUA_8G01020)"/>
    <property type="match status" value="1"/>
</dbReference>
<protein>
    <recommendedName>
        <fullName evidence="2">Heterokaryon incompatibility domain-containing protein</fullName>
    </recommendedName>
</protein>
<dbReference type="AlphaFoldDB" id="A0A2D3V2F6"/>
<evidence type="ECO:0000256" key="1">
    <source>
        <dbReference type="SAM" id="MobiDB-lite"/>
    </source>
</evidence>
<name>A0A2D3V2F6_9PEZI</name>
<dbReference type="RefSeq" id="XP_023627784.1">
    <property type="nucleotide sequence ID" value="XM_023772016.1"/>
</dbReference>
<evidence type="ECO:0000313" key="4">
    <source>
        <dbReference type="Proteomes" id="UP000225277"/>
    </source>
</evidence>
<dbReference type="PANTHER" id="PTHR24148">
    <property type="entry name" value="ANKYRIN REPEAT DOMAIN-CONTAINING PROTEIN 39 HOMOLOG-RELATED"/>
    <property type="match status" value="1"/>
</dbReference>
<gene>
    <name evidence="3" type="ORF">RCC_06755</name>
</gene>
<dbReference type="InterPro" id="IPR052895">
    <property type="entry name" value="HetReg/Transcr_Mod"/>
</dbReference>